<gene>
    <name evidence="1" type="ORF">FHI80_18345</name>
</gene>
<comment type="caution">
    <text evidence="1">The sequence shown here is derived from an EMBL/GenBank/DDBJ whole genome shotgun (WGS) entry which is preliminary data.</text>
</comment>
<dbReference type="EMBL" id="VDER01000038">
    <property type="protein sequence ID" value="TPD49734.1"/>
    <property type="molecule type" value="Genomic_DNA"/>
</dbReference>
<sequence>AGRFEGSRDDRPLLGYDTPTGLTCPYTTPLDVTPRR</sequence>
<evidence type="ECO:0000313" key="2">
    <source>
        <dbReference type="Proteomes" id="UP000315366"/>
    </source>
</evidence>
<feature type="non-terminal residue" evidence="1">
    <location>
        <position position="1"/>
    </location>
</feature>
<name>A0ACD3TPT7_9MYCO</name>
<keyword evidence="2" id="KW-1185">Reference proteome</keyword>
<dbReference type="Proteomes" id="UP000315366">
    <property type="component" value="Unassembled WGS sequence"/>
</dbReference>
<accession>A0ACD3TPT7</accession>
<reference evidence="1" key="1">
    <citation type="submission" date="2019-05" db="EMBL/GenBank/DDBJ databases">
        <title>Whole genome sequence of Mycobacterium orygis isolated from a cattle in Chennai, India.</title>
        <authorList>
            <person name="Refaya A.K."/>
            <person name="Kumar N."/>
            <person name="Veerasamy M."/>
            <person name="Raj D."/>
            <person name="Balaji S."/>
            <person name="Peacock S.J."/>
            <person name="Palaniyandi K."/>
        </authorList>
    </citation>
    <scope>NUCLEOTIDE SEQUENCE</scope>
    <source>
        <strain evidence="1">NIRTAH144</strain>
    </source>
</reference>
<proteinExistence type="predicted"/>
<organism evidence="1 2">
    <name type="scientific">Mycobacterium orygis</name>
    <dbReference type="NCBI Taxonomy" id="1305738"/>
    <lineage>
        <taxon>Bacteria</taxon>
        <taxon>Bacillati</taxon>
        <taxon>Actinomycetota</taxon>
        <taxon>Actinomycetes</taxon>
        <taxon>Mycobacteriales</taxon>
        <taxon>Mycobacteriaceae</taxon>
        <taxon>Mycobacterium</taxon>
        <taxon>Mycobacterium tuberculosis complex</taxon>
    </lineage>
</organism>
<evidence type="ECO:0000313" key="1">
    <source>
        <dbReference type="EMBL" id="TPD49734.1"/>
    </source>
</evidence>
<protein>
    <submittedName>
        <fullName evidence="1">Uncharacterized protein</fullName>
    </submittedName>
</protein>